<dbReference type="EMBL" id="BJXJ01000039">
    <property type="protein sequence ID" value="GEM77071.1"/>
    <property type="molecule type" value="Genomic_DNA"/>
</dbReference>
<keyword evidence="3" id="KW-1185">Reference proteome</keyword>
<feature type="domain" description="T6SS Phospholipase effector Tle1-like catalytic" evidence="1">
    <location>
        <begin position="141"/>
        <end position="233"/>
    </location>
</feature>
<evidence type="ECO:0000313" key="3">
    <source>
        <dbReference type="Proteomes" id="UP000321922"/>
    </source>
</evidence>
<accession>A0A511QIF5</accession>
<dbReference type="Proteomes" id="UP000321922">
    <property type="component" value="Unassembled WGS sequence"/>
</dbReference>
<dbReference type="PANTHER" id="PTHR33840">
    <property type="match status" value="1"/>
</dbReference>
<evidence type="ECO:0000313" key="2">
    <source>
        <dbReference type="EMBL" id="GEM77071.1"/>
    </source>
</evidence>
<dbReference type="Pfam" id="PF09994">
    <property type="entry name" value="T6SS_Tle1-like_cat"/>
    <property type="match status" value="2"/>
</dbReference>
<feature type="domain" description="T6SS Phospholipase effector Tle1-like catalytic" evidence="1">
    <location>
        <begin position="4"/>
        <end position="131"/>
    </location>
</feature>
<proteinExistence type="predicted"/>
<dbReference type="OrthoDB" id="4378831at2"/>
<dbReference type="RefSeq" id="WP_039983209.1">
    <property type="nucleotide sequence ID" value="NZ_BAOJ01000175.1"/>
</dbReference>
<dbReference type="InterPro" id="IPR018712">
    <property type="entry name" value="Tle1-like_cat"/>
</dbReference>
<name>A0A511QIF5_9VIBR</name>
<dbReference type="PANTHER" id="PTHR33840:SF1">
    <property type="entry name" value="TLE1 PHOSPHOLIPASE DOMAIN-CONTAINING PROTEIN"/>
    <property type="match status" value="1"/>
</dbReference>
<comment type="caution">
    <text evidence="2">The sequence shown here is derived from an EMBL/GenBank/DDBJ whole genome shotgun (WGS) entry which is preliminary data.</text>
</comment>
<protein>
    <recommendedName>
        <fullName evidence="1">T6SS Phospholipase effector Tle1-like catalytic domain-containing protein</fullName>
    </recommendedName>
</protein>
<evidence type="ECO:0000259" key="1">
    <source>
        <dbReference type="Pfam" id="PF09994"/>
    </source>
</evidence>
<sequence length="355" mass="40020">MCNTIIFNFDGTGNEPLNSSYDAEKKGESISNILKLHLLFGGGLHQDHRYGRSSRENIKASFYYQGIGTYSNTINNAFEAIFAFSQGDKKDILNKAMDDFASVYTAGNKIIITGFSRGAAIARKFVTLIEEYAGYYVQPCVFLCLFDTVISDGVPDLSDDSRPSCETLYHQNFYLSPIVNKALHMVSIDEHRLAFQPSLLNHDPERVDEIWFSGVHSDIGGGFLNDGLSDLTMLNAIEWLLFLMKLQMLPTFPLDSESLSLDESLPMVYRDIIDDSDLTIKPNKLSHIHYKKRKGLFCLLTLESRKVCVLKDDHIVTDGSIFPVIHPSVYMRMSEDPDYNPEGLQGVHFTLFSGY</sequence>
<reference evidence="2 3" key="1">
    <citation type="submission" date="2019-07" db="EMBL/GenBank/DDBJ databases">
        <title>Whole genome shotgun sequence of Vibrio sagamiensis NBRC 104589.</title>
        <authorList>
            <person name="Hosoyama A."/>
            <person name="Uohara A."/>
            <person name="Ohji S."/>
            <person name="Ichikawa N."/>
        </authorList>
    </citation>
    <scope>NUCLEOTIDE SEQUENCE [LARGE SCALE GENOMIC DNA]</scope>
    <source>
        <strain evidence="2 3">NBRC 104589</strain>
    </source>
</reference>
<dbReference type="AlphaFoldDB" id="A0A511QIF5"/>
<gene>
    <name evidence="2" type="ORF">VSA01S_31830</name>
</gene>
<organism evidence="2 3">
    <name type="scientific">Vibrio sagamiensis NBRC 104589</name>
    <dbReference type="NCBI Taxonomy" id="1219064"/>
    <lineage>
        <taxon>Bacteria</taxon>
        <taxon>Pseudomonadati</taxon>
        <taxon>Pseudomonadota</taxon>
        <taxon>Gammaproteobacteria</taxon>
        <taxon>Vibrionales</taxon>
        <taxon>Vibrionaceae</taxon>
        <taxon>Vibrio</taxon>
    </lineage>
</organism>